<protein>
    <submittedName>
        <fullName evidence="1">3,4-dihydroxy-2-butanone-4-phosphate synthase</fullName>
        <ecNumber evidence="1">4.1.99.12</ecNumber>
    </submittedName>
</protein>
<accession>A0ACD5DFF8</accession>
<organism evidence="1 2">
    <name type="scientific">Lentilactobacillus terminaliae</name>
    <dbReference type="NCBI Taxonomy" id="3003483"/>
    <lineage>
        <taxon>Bacteria</taxon>
        <taxon>Bacillati</taxon>
        <taxon>Bacillota</taxon>
        <taxon>Bacilli</taxon>
        <taxon>Lactobacillales</taxon>
        <taxon>Lactobacillaceae</taxon>
        <taxon>Lentilactobacillus</taxon>
    </lineage>
</organism>
<reference evidence="1" key="1">
    <citation type="submission" date="2024-08" db="EMBL/GenBank/DDBJ databases">
        <title>Lentilactobacillus sp. nov., isolated from tree bark.</title>
        <authorList>
            <person name="Phuengjayaem S."/>
            <person name="Tanasupawat S."/>
        </authorList>
    </citation>
    <scope>NUCLEOTIDE SEQUENCE</scope>
    <source>
        <strain evidence="1">SPB1-3</strain>
    </source>
</reference>
<keyword evidence="2" id="KW-1185">Reference proteome</keyword>
<keyword evidence="1" id="KW-0456">Lyase</keyword>
<gene>
    <name evidence="1" type="primary">ribB</name>
    <name evidence="1" type="ORF">O0236_000865</name>
</gene>
<dbReference type="Proteomes" id="UP001149860">
    <property type="component" value="Chromosome"/>
</dbReference>
<dbReference type="EMBL" id="CP168151">
    <property type="protein sequence ID" value="XFD39891.1"/>
    <property type="molecule type" value="Genomic_DNA"/>
</dbReference>
<dbReference type="EC" id="4.1.99.12" evidence="1"/>
<evidence type="ECO:0000313" key="2">
    <source>
        <dbReference type="Proteomes" id="UP001149860"/>
    </source>
</evidence>
<proteinExistence type="predicted"/>
<sequence>MSNMEQALADLKAGKLVVVTDDPDREGEGDLLGIAEFATPATVNTMITLARGLLCVPMAPEWAAQQGLNAMTNTSNDAFNTAFLVSADARSTSTGISAFDRATTIKKMADPQATFADFYHPGHAFPLRAVTVGLQERQGHTEAGVSLAKLTSKSPVAYICEIIKPDGHMAKGRDLVEFAHQHNFNLISIAKISEYLANH</sequence>
<name>A0ACD5DFF8_9LACO</name>
<evidence type="ECO:0000313" key="1">
    <source>
        <dbReference type="EMBL" id="XFD39891.1"/>
    </source>
</evidence>